<feature type="signal peptide" evidence="1">
    <location>
        <begin position="1"/>
        <end position="22"/>
    </location>
</feature>
<gene>
    <name evidence="2" type="ORF">IPO85_10915</name>
</gene>
<accession>A0A9D7XHP1</accession>
<proteinExistence type="predicted"/>
<protein>
    <recommendedName>
        <fullName evidence="4">Ig-like domain-containing protein</fullName>
    </recommendedName>
</protein>
<evidence type="ECO:0000313" key="3">
    <source>
        <dbReference type="Proteomes" id="UP000808349"/>
    </source>
</evidence>
<dbReference type="EMBL" id="JADKFW010000007">
    <property type="protein sequence ID" value="MBK9718002.1"/>
    <property type="molecule type" value="Genomic_DNA"/>
</dbReference>
<evidence type="ECO:0008006" key="4">
    <source>
        <dbReference type="Google" id="ProtNLM"/>
    </source>
</evidence>
<dbReference type="Proteomes" id="UP000808349">
    <property type="component" value="Unassembled WGS sequence"/>
</dbReference>
<name>A0A9D7XHP1_9BACT</name>
<sequence>MKQIKSTFFILALMIALSSAYAQPCANAGSDELVCGYTYDLIGAPPGGSWTVVCGNPIQFAHLDSIFPGTSKVTVSNCGAYTFVYHVDELPCVSTDTVVIQFENRSFKLEDAKIKIELKYQSLNCHVTPEDSCGNIRTVAGIFPPTPTWILNLNGNCEVLTAKQRIVGADSTSCLADSIIAELSSKKDTALIKWTSTQQSFISLDSNGKLINNRFGPFIGILLNSLLDELDTKCNLNKCFTDFSLCRDTVSYDTLNLIIPVHLGGSWHLKNGNMVTRLNNSNFIRIGTENYYLNILKGARYYGPDALQFELLSTDASGNPIPLNKKIDLELVWREDWITDTITYYLPKEINDENCFCGGRTIFIDRFTIPETPFLVCPSNRLVFTPTLTPEILGKDYFCAGQFLNLTVDSTYTSFKWSNGTFEKNTSISSGGKVSVTVTNSYGCEATDTLLVYEVPLPSIEITSDKNAICQGDCVILELKSDSFNTFIWNNTDTSKTIIACPTIDRTYTGKVIDLYGCESTKNIDIKVHIAPDPNAGLDQKLTCTVHSVNLSPARLDTFGKRSFFWTGPGITSLNRDTVNPLVSTPGQYVLHVFDSISGCIGIDSIEVIADTLKPLALGGPDLVLNCKDLQVTFKSDSSTFGNGFSIEWYGPGINPSNRFILSPTVNLPGTYLLNITNLDNNCSSVDTIVVTLNNLTPRSDAGLDRVIPCDSTELLIGGSRSSVGSAISYLWQGPAINTNNQNNQFVLVNAPGVYNLIVTNNITFCTDTDQVIISLPDSLPTIKLFKSWDFSCLHDSVFLSADSSTGRFLQYLWNGPGITTKNRKDSALVIFSPGIYYLLLRDSVTHCTSFDSIEIKITGSIPTVNAGPDKTITCDFPNVTLNGSTISPIH</sequence>
<feature type="chain" id="PRO_5038515627" description="Ig-like domain-containing protein" evidence="1">
    <location>
        <begin position="23"/>
        <end position="891"/>
    </location>
</feature>
<organism evidence="2 3">
    <name type="scientific">Candidatus Defluviibacterium haderslevense</name>
    <dbReference type="NCBI Taxonomy" id="2981993"/>
    <lineage>
        <taxon>Bacteria</taxon>
        <taxon>Pseudomonadati</taxon>
        <taxon>Bacteroidota</taxon>
        <taxon>Saprospiria</taxon>
        <taxon>Saprospirales</taxon>
        <taxon>Saprospiraceae</taxon>
        <taxon>Candidatus Defluviibacterium</taxon>
    </lineage>
</organism>
<keyword evidence="1" id="KW-0732">Signal</keyword>
<dbReference type="AlphaFoldDB" id="A0A9D7XHP1"/>
<reference evidence="2 3" key="1">
    <citation type="submission" date="2020-10" db="EMBL/GenBank/DDBJ databases">
        <title>Connecting structure to function with the recovery of over 1000 high-quality activated sludge metagenome-assembled genomes encoding full-length rRNA genes using long-read sequencing.</title>
        <authorList>
            <person name="Singleton C.M."/>
            <person name="Petriglieri F."/>
            <person name="Kristensen J.M."/>
            <person name="Kirkegaard R.H."/>
            <person name="Michaelsen T.Y."/>
            <person name="Andersen M.H."/>
            <person name="Karst S.M."/>
            <person name="Dueholm M.S."/>
            <person name="Nielsen P.H."/>
            <person name="Albertsen M."/>
        </authorList>
    </citation>
    <scope>NUCLEOTIDE SEQUENCE [LARGE SCALE GENOMIC DNA]</scope>
    <source>
        <strain evidence="2">Ribe_18-Q3-R11-54_BAT3C.373</strain>
    </source>
</reference>
<evidence type="ECO:0000313" key="2">
    <source>
        <dbReference type="EMBL" id="MBK9718002.1"/>
    </source>
</evidence>
<evidence type="ECO:0000256" key="1">
    <source>
        <dbReference type="SAM" id="SignalP"/>
    </source>
</evidence>
<comment type="caution">
    <text evidence="2">The sequence shown here is derived from an EMBL/GenBank/DDBJ whole genome shotgun (WGS) entry which is preliminary data.</text>
</comment>